<dbReference type="EMBL" id="VLPL01000005">
    <property type="protein sequence ID" value="TSJ42405.1"/>
    <property type="molecule type" value="Genomic_DNA"/>
</dbReference>
<evidence type="ECO:0000256" key="3">
    <source>
        <dbReference type="ARBA" id="ARBA00022989"/>
    </source>
</evidence>
<feature type="transmembrane region" description="Helical" evidence="5">
    <location>
        <begin position="83"/>
        <end position="102"/>
    </location>
</feature>
<organism evidence="6 7">
    <name type="scientific">Fluviicola chungangensis</name>
    <dbReference type="NCBI Taxonomy" id="2597671"/>
    <lineage>
        <taxon>Bacteria</taxon>
        <taxon>Pseudomonadati</taxon>
        <taxon>Bacteroidota</taxon>
        <taxon>Flavobacteriia</taxon>
        <taxon>Flavobacteriales</taxon>
        <taxon>Crocinitomicaceae</taxon>
        <taxon>Fluviicola</taxon>
    </lineage>
</organism>
<protein>
    <submittedName>
        <fullName evidence="6">DoxX family membrane protein</fullName>
    </submittedName>
</protein>
<dbReference type="InterPro" id="IPR032808">
    <property type="entry name" value="DoxX"/>
</dbReference>
<gene>
    <name evidence="6" type="ORF">FO442_11600</name>
</gene>
<accession>A0A556MR92</accession>
<name>A0A556MR92_9FLAO</name>
<dbReference type="OrthoDB" id="680764at2"/>
<keyword evidence="2 5" id="KW-0812">Transmembrane</keyword>
<dbReference type="RefSeq" id="WP_144333360.1">
    <property type="nucleotide sequence ID" value="NZ_VLPL01000005.1"/>
</dbReference>
<feature type="transmembrane region" description="Helical" evidence="5">
    <location>
        <begin position="12"/>
        <end position="35"/>
    </location>
</feature>
<dbReference type="Proteomes" id="UP000316008">
    <property type="component" value="Unassembled WGS sequence"/>
</dbReference>
<feature type="transmembrane region" description="Helical" evidence="5">
    <location>
        <begin position="55"/>
        <end position="76"/>
    </location>
</feature>
<sequence length="140" mass="15209">MKTIVRMNKWANAHTSIGLDVLRIALGIFLFWKGIQFAGQTKELAHLIAPNNKDAIIVIIAHYIAMSHFAGGILVTVGLLTRLSLAFQWPVLVGAVIINFTGTMDSMALIQAIAALVVATFFLVVGSGKHSVDYTLKMNM</sequence>
<comment type="subcellular location">
    <subcellularLocation>
        <location evidence="1">Membrane</location>
        <topology evidence="1">Multi-pass membrane protein</topology>
    </subcellularLocation>
</comment>
<reference evidence="6 7" key="1">
    <citation type="submission" date="2019-07" db="EMBL/GenBank/DDBJ databases">
        <authorList>
            <person name="Huq M.A."/>
        </authorList>
    </citation>
    <scope>NUCLEOTIDE SEQUENCE [LARGE SCALE GENOMIC DNA]</scope>
    <source>
        <strain evidence="6 7">MAH-3</strain>
    </source>
</reference>
<dbReference type="AlphaFoldDB" id="A0A556MR92"/>
<evidence type="ECO:0000313" key="7">
    <source>
        <dbReference type="Proteomes" id="UP000316008"/>
    </source>
</evidence>
<proteinExistence type="predicted"/>
<evidence type="ECO:0000256" key="2">
    <source>
        <dbReference type="ARBA" id="ARBA00022692"/>
    </source>
</evidence>
<comment type="caution">
    <text evidence="6">The sequence shown here is derived from an EMBL/GenBank/DDBJ whole genome shotgun (WGS) entry which is preliminary data.</text>
</comment>
<evidence type="ECO:0000313" key="6">
    <source>
        <dbReference type="EMBL" id="TSJ42405.1"/>
    </source>
</evidence>
<evidence type="ECO:0000256" key="5">
    <source>
        <dbReference type="SAM" id="Phobius"/>
    </source>
</evidence>
<keyword evidence="7" id="KW-1185">Reference proteome</keyword>
<keyword evidence="4 5" id="KW-0472">Membrane</keyword>
<dbReference type="Pfam" id="PF07681">
    <property type="entry name" value="DoxX"/>
    <property type="match status" value="1"/>
</dbReference>
<feature type="transmembrane region" description="Helical" evidence="5">
    <location>
        <begin position="108"/>
        <end position="128"/>
    </location>
</feature>
<evidence type="ECO:0000256" key="1">
    <source>
        <dbReference type="ARBA" id="ARBA00004141"/>
    </source>
</evidence>
<evidence type="ECO:0000256" key="4">
    <source>
        <dbReference type="ARBA" id="ARBA00023136"/>
    </source>
</evidence>
<keyword evidence="3 5" id="KW-1133">Transmembrane helix</keyword>
<dbReference type="GO" id="GO:0016020">
    <property type="term" value="C:membrane"/>
    <property type="evidence" value="ECO:0007669"/>
    <property type="project" value="UniProtKB-SubCell"/>
</dbReference>